<name>A0ABV7GGS8_9GAMM</name>
<organism evidence="1 2">
    <name type="scientific">Shewanella submarina</name>
    <dbReference type="NCBI Taxonomy" id="2016376"/>
    <lineage>
        <taxon>Bacteria</taxon>
        <taxon>Pseudomonadati</taxon>
        <taxon>Pseudomonadota</taxon>
        <taxon>Gammaproteobacteria</taxon>
        <taxon>Alteromonadales</taxon>
        <taxon>Shewanellaceae</taxon>
        <taxon>Shewanella</taxon>
    </lineage>
</organism>
<gene>
    <name evidence="1" type="ORF">ACFOE0_14895</name>
</gene>
<dbReference type="EMBL" id="JBHRTD010000017">
    <property type="protein sequence ID" value="MFC3139461.1"/>
    <property type="molecule type" value="Genomic_DNA"/>
</dbReference>
<reference evidence="2" key="1">
    <citation type="journal article" date="2019" name="Int. J. Syst. Evol. Microbiol.">
        <title>The Global Catalogue of Microorganisms (GCM) 10K type strain sequencing project: providing services to taxonomists for standard genome sequencing and annotation.</title>
        <authorList>
            <consortium name="The Broad Institute Genomics Platform"/>
            <consortium name="The Broad Institute Genome Sequencing Center for Infectious Disease"/>
            <person name="Wu L."/>
            <person name="Ma J."/>
        </authorList>
    </citation>
    <scope>NUCLEOTIDE SEQUENCE [LARGE SCALE GENOMIC DNA]</scope>
    <source>
        <strain evidence="2">KCTC 52277</strain>
    </source>
</reference>
<comment type="caution">
    <text evidence="1">The sequence shown here is derived from an EMBL/GenBank/DDBJ whole genome shotgun (WGS) entry which is preliminary data.</text>
</comment>
<sequence>MNWKVVFQFAERAQYVMALRYWVWPELKQMRHARQHSVCLGVWRLHQARVKP</sequence>
<keyword evidence="2" id="KW-1185">Reference proteome</keyword>
<protein>
    <submittedName>
        <fullName evidence="1">Uncharacterized protein</fullName>
    </submittedName>
</protein>
<evidence type="ECO:0000313" key="2">
    <source>
        <dbReference type="Proteomes" id="UP001595621"/>
    </source>
</evidence>
<accession>A0ABV7GGS8</accession>
<dbReference type="Proteomes" id="UP001595621">
    <property type="component" value="Unassembled WGS sequence"/>
</dbReference>
<dbReference type="RefSeq" id="WP_248937213.1">
    <property type="nucleotide sequence ID" value="NZ_JAKILF010000007.1"/>
</dbReference>
<evidence type="ECO:0000313" key="1">
    <source>
        <dbReference type="EMBL" id="MFC3139461.1"/>
    </source>
</evidence>
<proteinExistence type="predicted"/>